<dbReference type="Pfam" id="PF07727">
    <property type="entry name" value="RVT_2"/>
    <property type="match status" value="1"/>
</dbReference>
<proteinExistence type="predicted"/>
<dbReference type="PROSITE" id="PS50994">
    <property type="entry name" value="INTEGRASE"/>
    <property type="match status" value="1"/>
</dbReference>
<gene>
    <name evidence="5" type="ORF">Tci_264628</name>
</gene>
<dbReference type="Gene3D" id="3.30.420.10">
    <property type="entry name" value="Ribonuclease H-like superfamily/Ribonuclease H"/>
    <property type="match status" value="1"/>
</dbReference>
<dbReference type="Pfam" id="PF00665">
    <property type="entry name" value="rve"/>
    <property type="match status" value="1"/>
</dbReference>
<keyword evidence="1" id="KW-0479">Metal-binding</keyword>
<sequence length="1438" mass="162945">LNGGNSCCEKEKTMEKLEEAKKTAVERETAQFIPQALAVARVRQEKARVKARGRLERSTGDKLSFYQNTATRQSSLSARLEVTEFNGLQLGWSMTYAKSVKDSSFFDVVSAPFTPKRHASLTERFELFICGRELGNAFSELINPLDQTRFHIVFVILNGDSPPPTRFVDGIETPYPPTTVEEKLARKNELTARGTLLMALPNEHQLKFNSYKTAKSLIEDIEKRFGGNKESKKVQKTLLKHQYENFNGTSSKELDQIYDRLQKLISQLEIHGETISQKDLNLKLLRSLPSEWKTHTLIWRNKPHLETLSMDDLYNNLKIYEAKVIGSKTNAFNLPNVDSLSDAVMYSFFADNNVNHESQKIPTKDEKESRLNIDQPILHLWLIHLQVLQALQAQILRDKAITELRPKFEKAEKERDDLKLTLEKFKGSSKNLSRMLDSQQSDKSKTGLGYDSQGFDSQVLENQVNEKYNTDEGYHAVPPPYTGNFMPPKHDLVFADDHVVSESVTSLPGIAKSKVKTSESKPKTVSALIIEDWVSDSEDENEIETETKQIKPSFAKKGKQHKTSCKTKTVSSLSQPLQMLHMDLLGLTFVKSIMKKMYCLVGTDDHSRFSWVFFLATKDETSGILKAFITGIKNLIDHKVKIIRCDNETEFKNKEMNQFCKTKGIRREFSVARTPQQNGVAERKNRTLIGEARTMLVDSKLPTTFWTEAANTACYVQNRVLVIKPHNKTPYELFLGRKHALSFMRPFGCPVIILNTLDHLGTKANIDAGQAKKKTVFGPQYILLPLLTTDSQGSKSSDDEVADDARNKRRERAQRNEFESVFEQDKDDNDNRMFIPVSAAGSTYVYLGGSIPVNAATLPNADLPIDSLMPDLEDTADTGIFDDVYDDREVGAEANTNNLELSTVVSPIPTTRVHKDHPKEQITGDLNLATQTRRMINFFEENVMAIGTKWVFRNKKDDREIVIRNKARLVAQGYTQEEGINYDEVFAPIARIEAIRDSPFDLEAFSDSDYAGASLDRKSITGGCQFLGKRLISWQKPAESERFEQIVDFLNANPIKYALTVNPTIYSSCIQQFWDSAKVKTVNEDVQILALIDGKKIIITEASIRHDLQLQDAKSTACLPNDTIFEELARMRLTAEIKKLKKRVKKLEGKKNKRTHGLKRMYKVGLSARIVSFDKEGLGDQEDASKQGRIAEIDVNEDLFLIDETAQDQGRLNEEEITGDPVTTAGEVVTTAKDVEVTTAATTLQISKDELTLAQTLIGIKASKPNARGIINLKKKSFDEIQKLFDSVMKRVNIFVDMNTEIVDERSKKTQAEVTEGSETRAERSSKRKGEELESDKSKKQKLDEQVEAEVDDDQLYIKTIPDDEIAIDAIPLATKPPIIMLQHIDREDLETLWKLIKAKYGNKRPEEGYEKVLWGDLKVMFEPDIEMKCEGYYKETK</sequence>
<dbReference type="EMBL" id="BKCJ010080674">
    <property type="protein sequence ID" value="GEW92652.1"/>
    <property type="molecule type" value="Genomic_DNA"/>
</dbReference>
<dbReference type="InterPro" id="IPR036397">
    <property type="entry name" value="RNaseH_sf"/>
</dbReference>
<dbReference type="InterPro" id="IPR039537">
    <property type="entry name" value="Retrotran_Ty1/copia-like"/>
</dbReference>
<accession>A0A699H3N4</accession>
<dbReference type="InterPro" id="IPR001584">
    <property type="entry name" value="Integrase_cat-core"/>
</dbReference>
<feature type="region of interest" description="Disordered" evidence="3">
    <location>
        <begin position="1306"/>
        <end position="1347"/>
    </location>
</feature>
<evidence type="ECO:0000256" key="3">
    <source>
        <dbReference type="SAM" id="MobiDB-lite"/>
    </source>
</evidence>
<feature type="region of interest" description="Disordered" evidence="3">
    <location>
        <begin position="431"/>
        <end position="454"/>
    </location>
</feature>
<dbReference type="PANTHER" id="PTHR42648:SF32">
    <property type="entry name" value="RIBONUCLEASE H-LIKE DOMAIN, GAG-PRE-INTEGRASE DOMAIN PROTEIN-RELATED"/>
    <property type="match status" value="1"/>
</dbReference>
<comment type="caution">
    <text evidence="5">The sequence shown here is derived from an EMBL/GenBank/DDBJ whole genome shotgun (WGS) entry which is preliminary data.</text>
</comment>
<evidence type="ECO:0000313" key="5">
    <source>
        <dbReference type="EMBL" id="GEW92652.1"/>
    </source>
</evidence>
<dbReference type="GO" id="GO:0015074">
    <property type="term" value="P:DNA integration"/>
    <property type="evidence" value="ECO:0007669"/>
    <property type="project" value="InterPro"/>
</dbReference>
<dbReference type="GO" id="GO:0003676">
    <property type="term" value="F:nucleic acid binding"/>
    <property type="evidence" value="ECO:0007669"/>
    <property type="project" value="InterPro"/>
</dbReference>
<dbReference type="GO" id="GO:0046872">
    <property type="term" value="F:metal ion binding"/>
    <property type="evidence" value="ECO:0007669"/>
    <property type="project" value="UniProtKB-KW"/>
</dbReference>
<evidence type="ECO:0000256" key="2">
    <source>
        <dbReference type="ARBA" id="ARBA00022801"/>
    </source>
</evidence>
<feature type="domain" description="Integrase catalytic" evidence="4">
    <location>
        <begin position="572"/>
        <end position="738"/>
    </location>
</feature>
<dbReference type="InterPro" id="IPR012337">
    <property type="entry name" value="RNaseH-like_sf"/>
</dbReference>
<organism evidence="5">
    <name type="scientific">Tanacetum cinerariifolium</name>
    <name type="common">Dalmatian daisy</name>
    <name type="synonym">Chrysanthemum cinerariifolium</name>
    <dbReference type="NCBI Taxonomy" id="118510"/>
    <lineage>
        <taxon>Eukaryota</taxon>
        <taxon>Viridiplantae</taxon>
        <taxon>Streptophyta</taxon>
        <taxon>Embryophyta</taxon>
        <taxon>Tracheophyta</taxon>
        <taxon>Spermatophyta</taxon>
        <taxon>Magnoliopsida</taxon>
        <taxon>eudicotyledons</taxon>
        <taxon>Gunneridae</taxon>
        <taxon>Pentapetalae</taxon>
        <taxon>asterids</taxon>
        <taxon>campanulids</taxon>
        <taxon>Asterales</taxon>
        <taxon>Asteraceae</taxon>
        <taxon>Asteroideae</taxon>
        <taxon>Anthemideae</taxon>
        <taxon>Anthemidinae</taxon>
        <taxon>Tanacetum</taxon>
    </lineage>
</organism>
<dbReference type="InterPro" id="IPR013103">
    <property type="entry name" value="RVT_2"/>
</dbReference>
<feature type="region of interest" description="Disordered" evidence="3">
    <location>
        <begin position="791"/>
        <end position="821"/>
    </location>
</feature>
<evidence type="ECO:0000259" key="4">
    <source>
        <dbReference type="PROSITE" id="PS50994"/>
    </source>
</evidence>
<feature type="non-terminal residue" evidence="5">
    <location>
        <position position="1"/>
    </location>
</feature>
<dbReference type="SUPFAM" id="SSF53098">
    <property type="entry name" value="Ribonuclease H-like"/>
    <property type="match status" value="1"/>
</dbReference>
<reference evidence="5" key="1">
    <citation type="journal article" date="2019" name="Sci. Rep.">
        <title>Draft genome of Tanacetum cinerariifolium, the natural source of mosquito coil.</title>
        <authorList>
            <person name="Yamashiro T."/>
            <person name="Shiraishi A."/>
            <person name="Satake H."/>
            <person name="Nakayama K."/>
        </authorList>
    </citation>
    <scope>NUCLEOTIDE SEQUENCE</scope>
</reference>
<keyword evidence="2" id="KW-0378">Hydrolase</keyword>
<evidence type="ECO:0000256" key="1">
    <source>
        <dbReference type="ARBA" id="ARBA00022723"/>
    </source>
</evidence>
<protein>
    <submittedName>
        <fullName evidence="5">Putative ribonuclease H-like domain-containing protein</fullName>
    </submittedName>
</protein>
<name>A0A699H3N4_TANCI</name>
<dbReference type="GO" id="GO:0016787">
    <property type="term" value="F:hydrolase activity"/>
    <property type="evidence" value="ECO:0007669"/>
    <property type="project" value="UniProtKB-KW"/>
</dbReference>
<feature type="compositionally biased region" description="Basic and acidic residues" evidence="3">
    <location>
        <begin position="1318"/>
        <end position="1345"/>
    </location>
</feature>
<dbReference type="Pfam" id="PF14223">
    <property type="entry name" value="Retrotran_gag_2"/>
    <property type="match status" value="1"/>
</dbReference>
<dbReference type="PANTHER" id="PTHR42648">
    <property type="entry name" value="TRANSPOSASE, PUTATIVE-RELATED"/>
    <property type="match status" value="1"/>
</dbReference>